<organism evidence="2 3">
    <name type="scientific">Microcystis aeruginosa Ma_MB_F_20061100_S20D</name>
    <dbReference type="NCBI Taxonomy" id="2486253"/>
    <lineage>
        <taxon>Bacteria</taxon>
        <taxon>Bacillati</taxon>
        <taxon>Cyanobacteriota</taxon>
        <taxon>Cyanophyceae</taxon>
        <taxon>Oscillatoriophycideae</taxon>
        <taxon>Chroococcales</taxon>
        <taxon>Microcystaceae</taxon>
        <taxon>Microcystis</taxon>
    </lineage>
</organism>
<comment type="caution">
    <text evidence="2">The sequence shown here is derived from an EMBL/GenBank/DDBJ whole genome shotgun (WGS) entry which is preliminary data.</text>
</comment>
<gene>
    <name evidence="2" type="ORF">EWV78_19470</name>
</gene>
<sequence>MVYRTSAFGLLALALLVSEVSVSASRGMAGVRERQVNEGINGRRDTLLLAQPNVNENKSFGGTFQSCKRTGPSVKCSVVVRSTEHGWNTVLCQNDNVTRLFDLDGNVYPCAKVQIGNKTEESQLSAFFSQGTPVRVTLTFNNVTSQVNDFDTLELHFGGCAGCNLGSGFLVFRNIKLPR</sequence>
<feature type="signal peptide" evidence="1">
    <location>
        <begin position="1"/>
        <end position="24"/>
    </location>
</feature>
<protein>
    <recommendedName>
        <fullName evidence="4">DUF2808 domain-containing protein</fullName>
    </recommendedName>
</protein>
<evidence type="ECO:0000256" key="1">
    <source>
        <dbReference type="SAM" id="SignalP"/>
    </source>
</evidence>
<evidence type="ECO:0000313" key="3">
    <source>
        <dbReference type="Proteomes" id="UP000315113"/>
    </source>
</evidence>
<dbReference type="AlphaFoldDB" id="A0A552EBM2"/>
<reference evidence="2 3" key="1">
    <citation type="submission" date="2019-01" db="EMBL/GenBank/DDBJ databases">
        <title>Coherence of Microcystis species and biogeography revealed through population genomics.</title>
        <authorList>
            <person name="Perez-Carrascal O.M."/>
            <person name="Terrat Y."/>
            <person name="Giani A."/>
            <person name="Fortin N."/>
            <person name="Tromas N."/>
            <person name="Shapiro B.J."/>
        </authorList>
    </citation>
    <scope>NUCLEOTIDE SEQUENCE [LARGE SCALE GENOMIC DNA]</scope>
    <source>
        <strain evidence="2">Ma_MB_F_20061100_S20D</strain>
    </source>
</reference>
<feature type="chain" id="PRO_5022145708" description="DUF2808 domain-containing protein" evidence="1">
    <location>
        <begin position="25"/>
        <end position="179"/>
    </location>
</feature>
<dbReference type="Proteomes" id="UP000315113">
    <property type="component" value="Unassembled WGS sequence"/>
</dbReference>
<proteinExistence type="predicted"/>
<dbReference type="EMBL" id="SFBH01000148">
    <property type="protein sequence ID" value="TRU31910.1"/>
    <property type="molecule type" value="Genomic_DNA"/>
</dbReference>
<accession>A0A552EBM2</accession>
<name>A0A552EBM2_MICAE</name>
<evidence type="ECO:0008006" key="4">
    <source>
        <dbReference type="Google" id="ProtNLM"/>
    </source>
</evidence>
<evidence type="ECO:0000313" key="2">
    <source>
        <dbReference type="EMBL" id="TRU31910.1"/>
    </source>
</evidence>
<keyword evidence="1" id="KW-0732">Signal</keyword>